<proteinExistence type="predicted"/>
<sequence length="187" mass="22552">MKKIAKIEEQKNQLLYQFLEKLNKEIPNRESNQKIEEHCVHQYKLLVNMSFSANILHRGLAYASKVYNHVAKIEYTRLSKMIIRQNLDKERTEKLLKKLKSAQKELFLHSPVAKESEGIDIFYGFTGGNQKKYKANRKAIKRMYIEIKQESEKNIYRYIKDSYNRKRDRMKEKQAYALWLLKSYTWH</sequence>
<evidence type="ECO:0000313" key="4">
    <source>
        <dbReference type="Proteomes" id="UP000014157"/>
    </source>
</evidence>
<dbReference type="Proteomes" id="UP000014157">
    <property type="component" value="Unassembled WGS sequence"/>
</dbReference>
<dbReference type="EMBL" id="ASWB01000002">
    <property type="protein sequence ID" value="EOT72127.1"/>
    <property type="molecule type" value="Genomic_DNA"/>
</dbReference>
<organism evidence="1 3">
    <name type="scientific">Enterococcus moraviensis ATCC BAA-383</name>
    <dbReference type="NCBI Taxonomy" id="1158609"/>
    <lineage>
        <taxon>Bacteria</taxon>
        <taxon>Bacillati</taxon>
        <taxon>Bacillota</taxon>
        <taxon>Bacilli</taxon>
        <taxon>Lactobacillales</taxon>
        <taxon>Enterococcaceae</taxon>
        <taxon>Enterococcus</taxon>
    </lineage>
</organism>
<accession>R2SVC1</accession>
<evidence type="ECO:0000313" key="2">
    <source>
        <dbReference type="EMBL" id="EOT72127.1"/>
    </source>
</evidence>
<evidence type="ECO:0000313" key="1">
    <source>
        <dbReference type="EMBL" id="EOH99190.1"/>
    </source>
</evidence>
<dbReference type="PATRIC" id="fig|1158609.3.peg.1915"/>
<gene>
    <name evidence="2" type="ORF">I586_01935</name>
    <name evidence="1" type="ORF">UAY_01967</name>
</gene>
<dbReference type="HOGENOM" id="CLU_1445568_0_0_9"/>
<dbReference type="STRING" id="155617.RV09_GL002656"/>
<reference evidence="2 4" key="2">
    <citation type="submission" date="2013-03" db="EMBL/GenBank/DDBJ databases">
        <title>The Genome Sequence of Enterococcus moraviensis BAA-383 (PacBio/Illumina hybrid assembly).</title>
        <authorList>
            <consortium name="The Broad Institute Genomics Platform"/>
            <consortium name="The Broad Institute Genome Sequencing Center for Infectious Disease"/>
            <person name="Earl A."/>
            <person name="Russ C."/>
            <person name="Gilmore M."/>
            <person name="Surin D."/>
            <person name="Walker B."/>
            <person name="Young S."/>
            <person name="Zeng Q."/>
            <person name="Gargeya S."/>
            <person name="Fitzgerald M."/>
            <person name="Haas B."/>
            <person name="Abouelleil A."/>
            <person name="Allen A.W."/>
            <person name="Alvarado L."/>
            <person name="Arachchi H.M."/>
            <person name="Berlin A.M."/>
            <person name="Chapman S.B."/>
            <person name="Gainer-Dewar J."/>
            <person name="Goldberg J."/>
            <person name="Griggs A."/>
            <person name="Gujja S."/>
            <person name="Hansen M."/>
            <person name="Howarth C."/>
            <person name="Imamovic A."/>
            <person name="Ireland A."/>
            <person name="Larimer J."/>
            <person name="McCowan C."/>
            <person name="Murphy C."/>
            <person name="Pearson M."/>
            <person name="Poon T.W."/>
            <person name="Priest M."/>
            <person name="Roberts A."/>
            <person name="Saif S."/>
            <person name="Shea T."/>
            <person name="Sisk P."/>
            <person name="Sykes S."/>
            <person name="Wortman J."/>
            <person name="Nusbaum C."/>
            <person name="Birren B."/>
        </authorList>
    </citation>
    <scope>NUCLEOTIDE SEQUENCE [LARGE SCALE GENOMIC DNA]</scope>
    <source>
        <strain evidence="2 4">ATCC BAA-383</strain>
    </source>
</reference>
<dbReference type="eggNOG" id="ENOG5032DSF">
    <property type="taxonomic scope" value="Bacteria"/>
</dbReference>
<evidence type="ECO:0000313" key="3">
    <source>
        <dbReference type="Proteomes" id="UP000013781"/>
    </source>
</evidence>
<comment type="caution">
    <text evidence="1">The sequence shown here is derived from an EMBL/GenBank/DDBJ whole genome shotgun (WGS) entry which is preliminary data.</text>
</comment>
<protein>
    <submittedName>
        <fullName evidence="1">Uncharacterized protein</fullName>
    </submittedName>
</protein>
<dbReference type="AlphaFoldDB" id="R2SVC1"/>
<dbReference type="EMBL" id="AJAS01000015">
    <property type="protein sequence ID" value="EOH99190.1"/>
    <property type="molecule type" value="Genomic_DNA"/>
</dbReference>
<reference evidence="1 3" key="1">
    <citation type="submission" date="2013-02" db="EMBL/GenBank/DDBJ databases">
        <title>The Genome Sequence of Enterococcus moraviensis BAA-383.</title>
        <authorList>
            <consortium name="The Broad Institute Genome Sequencing Platform"/>
            <consortium name="The Broad Institute Genome Sequencing Center for Infectious Disease"/>
            <person name="Earl A.M."/>
            <person name="Gilmore M.S."/>
            <person name="Lebreton F."/>
            <person name="Walker B."/>
            <person name="Young S.K."/>
            <person name="Zeng Q."/>
            <person name="Gargeya S."/>
            <person name="Fitzgerald M."/>
            <person name="Haas B."/>
            <person name="Abouelleil A."/>
            <person name="Alvarado L."/>
            <person name="Arachchi H.M."/>
            <person name="Berlin A.M."/>
            <person name="Chapman S.B."/>
            <person name="Dewar J."/>
            <person name="Goldberg J."/>
            <person name="Griggs A."/>
            <person name="Gujja S."/>
            <person name="Hansen M."/>
            <person name="Howarth C."/>
            <person name="Imamovic A."/>
            <person name="Larimer J."/>
            <person name="McCowan C."/>
            <person name="Murphy C."/>
            <person name="Neiman D."/>
            <person name="Pearson M."/>
            <person name="Priest M."/>
            <person name="Roberts A."/>
            <person name="Saif S."/>
            <person name="Shea T."/>
            <person name="Sisk P."/>
            <person name="Sykes S."/>
            <person name="Wortman J."/>
            <person name="Nusbaum C."/>
            <person name="Birren B."/>
        </authorList>
    </citation>
    <scope>NUCLEOTIDE SEQUENCE [LARGE SCALE GENOMIC DNA]</scope>
    <source>
        <strain evidence="1 3">ATCC BAA-383</strain>
    </source>
</reference>
<dbReference type="RefSeq" id="WP_010765337.1">
    <property type="nucleotide sequence ID" value="NZ_ASWB01000002.1"/>
</dbReference>
<dbReference type="OrthoDB" id="2181865at2"/>
<dbReference type="Proteomes" id="UP000013781">
    <property type="component" value="Unassembled WGS sequence"/>
</dbReference>
<keyword evidence="4" id="KW-1185">Reference proteome</keyword>
<name>R2SVC1_9ENTE</name>